<accession>A0ACB0JAC2</accession>
<dbReference type="EMBL" id="CASHSV030000024">
    <property type="protein sequence ID" value="CAJ2640873.1"/>
    <property type="molecule type" value="Genomic_DNA"/>
</dbReference>
<keyword evidence="2" id="KW-1185">Reference proteome</keyword>
<evidence type="ECO:0000313" key="2">
    <source>
        <dbReference type="Proteomes" id="UP001177021"/>
    </source>
</evidence>
<sequence length="348" mass="40363">MQSENLAIKLPVFEGKNYHLWATRMEAYLEANDLWEAVEDEYEIDPLPDNPTVAQIKIHKTKKQRKSKAKSYLFSAVSEAIFTRIMTLKSAKAIWDFLKQEYEGNEKIKGMQVLNLIREFEMQRMKESETIKEYSDKLLSIVNNVRLLGTEFSDTRIVQKILVTVPERFESTISSLENSKDLSTITLSELVYALQAQEQRRLMREEGTIEGALQAKLKLNQGHKGEKKKAQWNNYQKGEGANKLSSKAEDEQANYPPCQHCEKKIIHISDAGVDLISVATNAISRVILQNFAKMKYNLKLRHKWLIKMRRRNTYLQQHVCLPTKIRKIGWLIVDAHITWPMMKSCSRS</sequence>
<proteinExistence type="predicted"/>
<gene>
    <name evidence="1" type="ORF">MILVUS5_LOCUS10648</name>
</gene>
<comment type="caution">
    <text evidence="1">The sequence shown here is derived from an EMBL/GenBank/DDBJ whole genome shotgun (WGS) entry which is preliminary data.</text>
</comment>
<reference evidence="1" key="1">
    <citation type="submission" date="2023-10" db="EMBL/GenBank/DDBJ databases">
        <authorList>
            <person name="Rodriguez Cubillos JULIANA M."/>
            <person name="De Vega J."/>
        </authorList>
    </citation>
    <scope>NUCLEOTIDE SEQUENCE</scope>
</reference>
<organism evidence="1 2">
    <name type="scientific">Trifolium pratense</name>
    <name type="common">Red clover</name>
    <dbReference type="NCBI Taxonomy" id="57577"/>
    <lineage>
        <taxon>Eukaryota</taxon>
        <taxon>Viridiplantae</taxon>
        <taxon>Streptophyta</taxon>
        <taxon>Embryophyta</taxon>
        <taxon>Tracheophyta</taxon>
        <taxon>Spermatophyta</taxon>
        <taxon>Magnoliopsida</taxon>
        <taxon>eudicotyledons</taxon>
        <taxon>Gunneridae</taxon>
        <taxon>Pentapetalae</taxon>
        <taxon>rosids</taxon>
        <taxon>fabids</taxon>
        <taxon>Fabales</taxon>
        <taxon>Fabaceae</taxon>
        <taxon>Papilionoideae</taxon>
        <taxon>50 kb inversion clade</taxon>
        <taxon>NPAAA clade</taxon>
        <taxon>Hologalegina</taxon>
        <taxon>IRL clade</taxon>
        <taxon>Trifolieae</taxon>
        <taxon>Trifolium</taxon>
    </lineage>
</organism>
<name>A0ACB0JAC2_TRIPR</name>
<protein>
    <submittedName>
        <fullName evidence="1">Uncharacterized protein</fullName>
    </submittedName>
</protein>
<dbReference type="Proteomes" id="UP001177021">
    <property type="component" value="Unassembled WGS sequence"/>
</dbReference>
<evidence type="ECO:0000313" key="1">
    <source>
        <dbReference type="EMBL" id="CAJ2640873.1"/>
    </source>
</evidence>